<dbReference type="Gene3D" id="1.10.10.60">
    <property type="entry name" value="Homeodomain-like"/>
    <property type="match status" value="1"/>
</dbReference>
<name>A0A9Q1J1P1_SYNKA</name>
<evidence type="ECO:0000313" key="2">
    <source>
        <dbReference type="EMBL" id="KAJ8364772.1"/>
    </source>
</evidence>
<dbReference type="InterPro" id="IPR044822">
    <property type="entry name" value="Myb_DNA-bind_4"/>
</dbReference>
<evidence type="ECO:0000313" key="3">
    <source>
        <dbReference type="Proteomes" id="UP001152622"/>
    </source>
</evidence>
<dbReference type="OrthoDB" id="8933168at2759"/>
<keyword evidence="3" id="KW-1185">Reference proteome</keyword>
<proteinExistence type="predicted"/>
<gene>
    <name evidence="2" type="ORF">SKAU_G00136030</name>
</gene>
<dbReference type="EMBL" id="JAINUF010000004">
    <property type="protein sequence ID" value="KAJ8364772.1"/>
    <property type="molecule type" value="Genomic_DNA"/>
</dbReference>
<reference evidence="2" key="1">
    <citation type="journal article" date="2023" name="Science">
        <title>Genome structures resolve the early diversification of teleost fishes.</title>
        <authorList>
            <person name="Parey E."/>
            <person name="Louis A."/>
            <person name="Montfort J."/>
            <person name="Bouchez O."/>
            <person name="Roques C."/>
            <person name="Iampietro C."/>
            <person name="Lluch J."/>
            <person name="Castinel A."/>
            <person name="Donnadieu C."/>
            <person name="Desvignes T."/>
            <person name="Floi Bucao C."/>
            <person name="Jouanno E."/>
            <person name="Wen M."/>
            <person name="Mejri S."/>
            <person name="Dirks R."/>
            <person name="Jansen H."/>
            <person name="Henkel C."/>
            <person name="Chen W.J."/>
            <person name="Zahm M."/>
            <person name="Cabau C."/>
            <person name="Klopp C."/>
            <person name="Thompson A.W."/>
            <person name="Robinson-Rechavi M."/>
            <person name="Braasch I."/>
            <person name="Lecointre G."/>
            <person name="Bobe J."/>
            <person name="Postlethwait J.H."/>
            <person name="Berthelot C."/>
            <person name="Roest Crollius H."/>
            <person name="Guiguen Y."/>
        </authorList>
    </citation>
    <scope>NUCLEOTIDE SEQUENCE</scope>
    <source>
        <strain evidence="2">WJC10195</strain>
    </source>
</reference>
<sequence>MEKDTKPKEFMYVWSREETTEFIQRRSHSELLFTGRRNAARSEWETVLNEMGLGSKVTGLQAARKWENLKKKYRELKYPPTGLGVDFGDVTAASWPWYYAMDEALALWKAPWLATLAKPRPTTLLSSSVAGSLMIWPRRRRRDFITSLVERNTVVLGMENTLQTTRILWRAFRDSRQRRKSGLVSDSPSK</sequence>
<dbReference type="Pfam" id="PF13837">
    <property type="entry name" value="Myb_DNA-bind_4"/>
    <property type="match status" value="1"/>
</dbReference>
<dbReference type="AlphaFoldDB" id="A0A9Q1J1P1"/>
<evidence type="ECO:0000259" key="1">
    <source>
        <dbReference type="Pfam" id="PF13837"/>
    </source>
</evidence>
<protein>
    <recommendedName>
        <fullName evidence="1">Myb/SANT-like DNA-binding domain-containing protein</fullName>
    </recommendedName>
</protein>
<comment type="caution">
    <text evidence="2">The sequence shown here is derived from an EMBL/GenBank/DDBJ whole genome shotgun (WGS) entry which is preliminary data.</text>
</comment>
<feature type="domain" description="Myb/SANT-like DNA-binding" evidence="1">
    <location>
        <begin position="14"/>
        <end position="103"/>
    </location>
</feature>
<accession>A0A9Q1J1P1</accession>
<organism evidence="2 3">
    <name type="scientific">Synaphobranchus kaupii</name>
    <name type="common">Kaup's arrowtooth eel</name>
    <dbReference type="NCBI Taxonomy" id="118154"/>
    <lineage>
        <taxon>Eukaryota</taxon>
        <taxon>Metazoa</taxon>
        <taxon>Chordata</taxon>
        <taxon>Craniata</taxon>
        <taxon>Vertebrata</taxon>
        <taxon>Euteleostomi</taxon>
        <taxon>Actinopterygii</taxon>
        <taxon>Neopterygii</taxon>
        <taxon>Teleostei</taxon>
        <taxon>Anguilliformes</taxon>
        <taxon>Synaphobranchidae</taxon>
        <taxon>Synaphobranchus</taxon>
    </lineage>
</organism>
<dbReference type="Proteomes" id="UP001152622">
    <property type="component" value="Chromosome 4"/>
</dbReference>